<feature type="transmembrane region" description="Helical" evidence="6">
    <location>
        <begin position="61"/>
        <end position="82"/>
    </location>
</feature>
<feature type="transmembrane region" description="Helical" evidence="6">
    <location>
        <begin position="705"/>
        <end position="726"/>
    </location>
</feature>
<feature type="transmembrane region" description="Helical" evidence="6">
    <location>
        <begin position="512"/>
        <end position="530"/>
    </location>
</feature>
<feature type="transmembrane region" description="Helical" evidence="6">
    <location>
        <begin position="247"/>
        <end position="264"/>
    </location>
</feature>
<name>A0A0L0C677_LUCCU</name>
<accession>A0A0L0C677</accession>
<reference evidence="8 9" key="1">
    <citation type="journal article" date="2015" name="Nat. Commun.">
        <title>Lucilia cuprina genome unlocks parasitic fly biology to underpin future interventions.</title>
        <authorList>
            <person name="Anstead C.A."/>
            <person name="Korhonen P.K."/>
            <person name="Young N.D."/>
            <person name="Hall R.S."/>
            <person name="Jex A.R."/>
            <person name="Murali S.C."/>
            <person name="Hughes D.S."/>
            <person name="Lee S.F."/>
            <person name="Perry T."/>
            <person name="Stroehlein A.J."/>
            <person name="Ansell B.R."/>
            <person name="Breugelmans B."/>
            <person name="Hofmann A."/>
            <person name="Qu J."/>
            <person name="Dugan S."/>
            <person name="Lee S.L."/>
            <person name="Chao H."/>
            <person name="Dinh H."/>
            <person name="Han Y."/>
            <person name="Doddapaneni H.V."/>
            <person name="Worley K.C."/>
            <person name="Muzny D.M."/>
            <person name="Ioannidis P."/>
            <person name="Waterhouse R.M."/>
            <person name="Zdobnov E.M."/>
            <person name="James P.J."/>
            <person name="Bagnall N.H."/>
            <person name="Kotze A.C."/>
            <person name="Gibbs R.A."/>
            <person name="Richards S."/>
            <person name="Batterham P."/>
            <person name="Gasser R.B."/>
        </authorList>
    </citation>
    <scope>NUCLEOTIDE SEQUENCE [LARGE SCALE GENOMIC DNA]</scope>
    <source>
        <strain evidence="8 9">LS</strain>
        <tissue evidence="8">Full body</tissue>
    </source>
</reference>
<evidence type="ECO:0000256" key="4">
    <source>
        <dbReference type="ARBA" id="ARBA00022989"/>
    </source>
</evidence>
<sequence length="729" mass="82384">MAFLLKQEYNGGNLHLSSVVVRQRLRGGMDVATSEDSFSMSDHPEEEYYGRSKQYKLLRRLLKYGQLLVMTICWLTFTYFLMANEEIEYEAITLSVPPGKEGLIVGINQKVIASSLCLRLYGPFTKTTFRFDELQSSHFESPFLWIKLQQVEEDNSIKIVKSILHLHLSEQHNGEWQDIIMVEKIIEDVTLDNGKYQLNFMSNFNGTIPLQVAYQFSMVSKKTGLILGLLLLLIIYIAIMFELVHRTLAGVICSTLAVGIIAAVHLRPTLQIIFNIWGNIDTIMLFFGASLIIELLAETGLQDYLAAVSYELSNGHIWPMLHCILLTSCLLSNVFDGILLVLFIAPICLRLCEIMQLDCTPVLSCLIIAINVGSTLTPISSISNNLISNSPFLTNHQIQFTEFIVHMLPATLLTLAQSYIHLRLQFLDSTKMRNFEPFQQRRLKRLINVWRRASLRMGDYTWDESLARQTVDRRIVNLRKRLKRLGKMPEKPTGFEENVQNLRASYPIKNTTLVIICLLALLITLLFSILSRIDQPIKISKGWIAILSALLALSLSNYEDIEGMLTRIDWSTMLFFVTLSIIMQVLITLGLLENIGLLLEHFIINVAEEHRLTVAILSIIWISAILTTFIDNVPVADMMMRIIGTLSLNHHINIPIMPLVWSLALGCTLGGNGSIVGAFANIACAGVASCHGYKLTFFGYLKIGFFVMLGNVVVASCYLLTVHVGFRWH</sequence>
<evidence type="ECO:0000256" key="6">
    <source>
        <dbReference type="SAM" id="Phobius"/>
    </source>
</evidence>
<keyword evidence="4 6" id="KW-1133">Transmembrane helix</keyword>
<evidence type="ECO:0000259" key="7">
    <source>
        <dbReference type="Pfam" id="PF03600"/>
    </source>
</evidence>
<keyword evidence="9" id="KW-1185">Reference proteome</keyword>
<feature type="domain" description="Citrate transporter-like" evidence="7">
    <location>
        <begin position="236"/>
        <end position="666"/>
    </location>
</feature>
<feature type="transmembrane region" description="Helical" evidence="6">
    <location>
        <begin position="317"/>
        <end position="349"/>
    </location>
</feature>
<evidence type="ECO:0000256" key="3">
    <source>
        <dbReference type="ARBA" id="ARBA00022692"/>
    </source>
</evidence>
<dbReference type="OMA" id="FANIACA"/>
<feature type="transmembrane region" description="Helical" evidence="6">
    <location>
        <begin position="102"/>
        <end position="121"/>
    </location>
</feature>
<keyword evidence="3 6" id="KW-0812">Transmembrane</keyword>
<evidence type="ECO:0000313" key="8">
    <source>
        <dbReference type="EMBL" id="KNC27761.1"/>
    </source>
</evidence>
<dbReference type="PANTHER" id="PTHR43568:SF1">
    <property type="entry name" value="P PROTEIN"/>
    <property type="match status" value="1"/>
</dbReference>
<dbReference type="GO" id="GO:0016020">
    <property type="term" value="C:membrane"/>
    <property type="evidence" value="ECO:0007669"/>
    <property type="project" value="UniProtKB-SubCell"/>
</dbReference>
<evidence type="ECO:0000313" key="9">
    <source>
        <dbReference type="Proteomes" id="UP000037069"/>
    </source>
</evidence>
<dbReference type="EMBL" id="JRES01000848">
    <property type="protein sequence ID" value="KNC27761.1"/>
    <property type="molecule type" value="Genomic_DNA"/>
</dbReference>
<feature type="transmembrane region" description="Helical" evidence="6">
    <location>
        <begin position="403"/>
        <end position="422"/>
    </location>
</feature>
<feature type="transmembrane region" description="Helical" evidence="6">
    <location>
        <begin position="224"/>
        <end position="241"/>
    </location>
</feature>
<dbReference type="InterPro" id="IPR051475">
    <property type="entry name" value="Diverse_Ion_Transporter"/>
</dbReference>
<keyword evidence="2" id="KW-0813">Transport</keyword>
<evidence type="ECO:0000256" key="5">
    <source>
        <dbReference type="ARBA" id="ARBA00023136"/>
    </source>
</evidence>
<organism evidence="8 9">
    <name type="scientific">Lucilia cuprina</name>
    <name type="common">Green bottle fly</name>
    <name type="synonym">Australian sheep blowfly</name>
    <dbReference type="NCBI Taxonomy" id="7375"/>
    <lineage>
        <taxon>Eukaryota</taxon>
        <taxon>Metazoa</taxon>
        <taxon>Ecdysozoa</taxon>
        <taxon>Arthropoda</taxon>
        <taxon>Hexapoda</taxon>
        <taxon>Insecta</taxon>
        <taxon>Pterygota</taxon>
        <taxon>Neoptera</taxon>
        <taxon>Endopterygota</taxon>
        <taxon>Diptera</taxon>
        <taxon>Brachycera</taxon>
        <taxon>Muscomorpha</taxon>
        <taxon>Oestroidea</taxon>
        <taxon>Calliphoridae</taxon>
        <taxon>Luciliinae</taxon>
        <taxon>Lucilia</taxon>
    </lineage>
</organism>
<dbReference type="InterPro" id="IPR004680">
    <property type="entry name" value="Cit_transptr-like_dom"/>
</dbReference>
<proteinExistence type="predicted"/>
<dbReference type="STRING" id="7375.A0A0L0C677"/>
<dbReference type="Pfam" id="PF03600">
    <property type="entry name" value="CitMHS"/>
    <property type="match status" value="1"/>
</dbReference>
<evidence type="ECO:0000256" key="2">
    <source>
        <dbReference type="ARBA" id="ARBA00022448"/>
    </source>
</evidence>
<comment type="caution">
    <text evidence="8">The sequence shown here is derived from an EMBL/GenBank/DDBJ whole genome shotgun (WGS) entry which is preliminary data.</text>
</comment>
<dbReference type="Proteomes" id="UP000037069">
    <property type="component" value="Unassembled WGS sequence"/>
</dbReference>
<feature type="transmembrane region" description="Helical" evidence="6">
    <location>
        <begin position="276"/>
        <end position="297"/>
    </location>
</feature>
<gene>
    <name evidence="8" type="ORF">FF38_06953</name>
</gene>
<keyword evidence="5 6" id="KW-0472">Membrane</keyword>
<feature type="transmembrane region" description="Helical" evidence="6">
    <location>
        <begin position="361"/>
        <end position="383"/>
    </location>
</feature>
<dbReference type="OrthoDB" id="7985784at2759"/>
<feature type="transmembrane region" description="Helical" evidence="6">
    <location>
        <begin position="570"/>
        <end position="592"/>
    </location>
</feature>
<feature type="transmembrane region" description="Helical" evidence="6">
    <location>
        <begin position="612"/>
        <end position="630"/>
    </location>
</feature>
<dbReference type="PANTHER" id="PTHR43568">
    <property type="entry name" value="P PROTEIN"/>
    <property type="match status" value="1"/>
</dbReference>
<dbReference type="GO" id="GO:0055085">
    <property type="term" value="P:transmembrane transport"/>
    <property type="evidence" value="ECO:0007669"/>
    <property type="project" value="InterPro"/>
</dbReference>
<comment type="subcellular location">
    <subcellularLocation>
        <location evidence="1">Membrane</location>
        <topology evidence="1">Multi-pass membrane protein</topology>
    </subcellularLocation>
</comment>
<protein>
    <recommendedName>
        <fullName evidence="7">Citrate transporter-like domain-containing protein</fullName>
    </recommendedName>
</protein>
<dbReference type="AlphaFoldDB" id="A0A0L0C677"/>
<evidence type="ECO:0000256" key="1">
    <source>
        <dbReference type="ARBA" id="ARBA00004141"/>
    </source>
</evidence>